<dbReference type="GeneTree" id="ENSGT00940000162000"/>
<evidence type="ECO:0000313" key="12">
    <source>
        <dbReference type="Ensembl" id="ENSECRP00000025703.1"/>
    </source>
</evidence>
<comment type="subcellular location">
    <subcellularLocation>
        <location evidence="1">Nucleus</location>
    </subcellularLocation>
</comment>
<protein>
    <recommendedName>
        <fullName evidence="11">C2H2-type domain-containing protein</fullName>
    </recommendedName>
</protein>
<feature type="domain" description="C2H2-type" evidence="11">
    <location>
        <begin position="88"/>
        <end position="115"/>
    </location>
</feature>
<keyword evidence="7" id="KW-0805">Transcription regulation</keyword>
<dbReference type="FunFam" id="3.30.160.60:FF:001011">
    <property type="entry name" value="Zinc finger protein 793"/>
    <property type="match status" value="1"/>
</dbReference>
<dbReference type="GO" id="GO:0008270">
    <property type="term" value="F:zinc ion binding"/>
    <property type="evidence" value="ECO:0007669"/>
    <property type="project" value="UniProtKB-KW"/>
</dbReference>
<dbReference type="PANTHER" id="PTHR24379:SF123">
    <property type="entry name" value="ZINC FINGER AND BTB DOMAIN CONTAINING 17"/>
    <property type="match status" value="1"/>
</dbReference>
<keyword evidence="3" id="KW-0479">Metal-binding</keyword>
<dbReference type="FunFam" id="3.30.160.60:FF:002343">
    <property type="entry name" value="Zinc finger protein 33A"/>
    <property type="match status" value="1"/>
</dbReference>
<comment type="similarity">
    <text evidence="2">Belongs to the krueppel C2H2-type zinc-finger protein family.</text>
</comment>
<keyword evidence="13" id="KW-1185">Reference proteome</keyword>
<dbReference type="PROSITE" id="PS50157">
    <property type="entry name" value="ZINC_FINGER_C2H2_2"/>
    <property type="match status" value="4"/>
</dbReference>
<dbReference type="PROSITE" id="PS00028">
    <property type="entry name" value="ZINC_FINGER_C2H2_1"/>
    <property type="match status" value="3"/>
</dbReference>
<dbReference type="AlphaFoldDB" id="A0A8C4T4V5"/>
<feature type="domain" description="C2H2-type" evidence="11">
    <location>
        <begin position="144"/>
        <end position="171"/>
    </location>
</feature>
<evidence type="ECO:0000259" key="11">
    <source>
        <dbReference type="PROSITE" id="PS50157"/>
    </source>
</evidence>
<evidence type="ECO:0000256" key="10">
    <source>
        <dbReference type="PROSITE-ProRule" id="PRU00042"/>
    </source>
</evidence>
<evidence type="ECO:0000256" key="2">
    <source>
        <dbReference type="ARBA" id="ARBA00006991"/>
    </source>
</evidence>
<keyword evidence="6" id="KW-0862">Zinc</keyword>
<dbReference type="Proteomes" id="UP000694620">
    <property type="component" value="Unassembled WGS sequence"/>
</dbReference>
<feature type="domain" description="C2H2-type" evidence="11">
    <location>
        <begin position="172"/>
        <end position="199"/>
    </location>
</feature>
<keyword evidence="8" id="KW-0804">Transcription</keyword>
<sequence length="316" mass="36422">MCSFLIFFIVRRKRGEVPESPDDVIIMVIPTDFLESEDTYFDSPYQHDNFQNSRNRDTTSHNEFNDNTKNFYECADCGKKSHTAEKPYHCNDCGKSFVCKAYLQTHQKIHARVKPYCCSECGKTFTHKSYLHQYQRIHTGEKLYCCNDCGQAFVCKAYLQTHQKTHSGEKPHCCTECGTRFIHKRHFLEHLKKHSEDKPFNKTALQHHQRCHTGEKAFFCKECGKVIAYKSEIPQANSHWGVAALLYGMWEELHSGHFVAKIVGRPSSTAGTFNTTWKFTPGRSRTPVFIVGRNLHTSVIFGDIRSSTRERISSSA</sequence>
<dbReference type="Ensembl" id="ENSECRT00000026245.1">
    <property type="protein sequence ID" value="ENSECRP00000025703.1"/>
    <property type="gene ID" value="ENSECRG00000017360.1"/>
</dbReference>
<evidence type="ECO:0000256" key="6">
    <source>
        <dbReference type="ARBA" id="ARBA00022833"/>
    </source>
</evidence>
<dbReference type="SMART" id="SM00355">
    <property type="entry name" value="ZnF_C2H2"/>
    <property type="match status" value="4"/>
</dbReference>
<dbReference type="PANTHER" id="PTHR24379">
    <property type="entry name" value="KRAB AND ZINC FINGER DOMAIN-CONTAINING"/>
    <property type="match status" value="1"/>
</dbReference>
<dbReference type="GO" id="GO:0005634">
    <property type="term" value="C:nucleus"/>
    <property type="evidence" value="ECO:0007669"/>
    <property type="project" value="UniProtKB-SubCell"/>
</dbReference>
<evidence type="ECO:0000256" key="9">
    <source>
        <dbReference type="ARBA" id="ARBA00023242"/>
    </source>
</evidence>
<feature type="domain" description="C2H2-type" evidence="11">
    <location>
        <begin position="116"/>
        <end position="143"/>
    </location>
</feature>
<organism evidence="12 13">
    <name type="scientific">Erpetoichthys calabaricus</name>
    <name type="common">Rope fish</name>
    <name type="synonym">Calamoichthys calabaricus</name>
    <dbReference type="NCBI Taxonomy" id="27687"/>
    <lineage>
        <taxon>Eukaryota</taxon>
        <taxon>Metazoa</taxon>
        <taxon>Chordata</taxon>
        <taxon>Craniata</taxon>
        <taxon>Vertebrata</taxon>
        <taxon>Euteleostomi</taxon>
        <taxon>Actinopterygii</taxon>
        <taxon>Polypteriformes</taxon>
        <taxon>Polypteridae</taxon>
        <taxon>Erpetoichthys</taxon>
    </lineage>
</organism>
<dbReference type="InterPro" id="IPR036236">
    <property type="entry name" value="Znf_C2H2_sf"/>
</dbReference>
<proteinExistence type="inferred from homology"/>
<evidence type="ECO:0000256" key="8">
    <source>
        <dbReference type="ARBA" id="ARBA00023163"/>
    </source>
</evidence>
<dbReference type="SUPFAM" id="SSF57667">
    <property type="entry name" value="beta-beta-alpha zinc fingers"/>
    <property type="match status" value="3"/>
</dbReference>
<reference evidence="12" key="2">
    <citation type="submission" date="2025-09" db="UniProtKB">
        <authorList>
            <consortium name="Ensembl"/>
        </authorList>
    </citation>
    <scope>IDENTIFICATION</scope>
</reference>
<evidence type="ECO:0000256" key="1">
    <source>
        <dbReference type="ARBA" id="ARBA00004123"/>
    </source>
</evidence>
<keyword evidence="4" id="KW-0677">Repeat</keyword>
<dbReference type="InterPro" id="IPR013087">
    <property type="entry name" value="Znf_C2H2_type"/>
</dbReference>
<evidence type="ECO:0000256" key="4">
    <source>
        <dbReference type="ARBA" id="ARBA00022737"/>
    </source>
</evidence>
<keyword evidence="9" id="KW-0539">Nucleus</keyword>
<evidence type="ECO:0000256" key="3">
    <source>
        <dbReference type="ARBA" id="ARBA00022723"/>
    </source>
</evidence>
<evidence type="ECO:0000256" key="7">
    <source>
        <dbReference type="ARBA" id="ARBA00023015"/>
    </source>
</evidence>
<name>A0A8C4T4V5_ERPCA</name>
<evidence type="ECO:0000256" key="5">
    <source>
        <dbReference type="ARBA" id="ARBA00022771"/>
    </source>
</evidence>
<reference evidence="12" key="1">
    <citation type="submission" date="2025-08" db="UniProtKB">
        <authorList>
            <consortium name="Ensembl"/>
        </authorList>
    </citation>
    <scope>IDENTIFICATION</scope>
</reference>
<accession>A0A8C4T4V5</accession>
<dbReference type="Gene3D" id="3.30.160.60">
    <property type="entry name" value="Classic Zinc Finger"/>
    <property type="match status" value="5"/>
</dbReference>
<keyword evidence="5 10" id="KW-0863">Zinc-finger</keyword>
<dbReference type="Pfam" id="PF00096">
    <property type="entry name" value="zf-C2H2"/>
    <property type="match status" value="1"/>
</dbReference>
<dbReference type="FunFam" id="3.30.160.60:FF:001270">
    <property type="entry name" value="zinc finger protein 583 isoform X1"/>
    <property type="match status" value="1"/>
</dbReference>
<evidence type="ECO:0000313" key="13">
    <source>
        <dbReference type="Proteomes" id="UP000694620"/>
    </source>
</evidence>